<name>A0A2W2BDX0_9BACT</name>
<accession>A0A2W2BDX0</accession>
<protein>
    <submittedName>
        <fullName evidence="1">Uncharacterized protein</fullName>
    </submittedName>
</protein>
<dbReference type="AlphaFoldDB" id="A0A2W2BDX0"/>
<reference evidence="1 2" key="1">
    <citation type="submission" date="2018-06" db="EMBL/GenBank/DDBJ databases">
        <title>Mucibacter soli gen. nov., sp. nov., a new member of the family Chitinophagaceae producing mucin.</title>
        <authorList>
            <person name="Kim M.-K."/>
            <person name="Park S."/>
            <person name="Kim T.-S."/>
            <person name="Joung Y."/>
            <person name="Han J.-H."/>
            <person name="Kim S.B."/>
        </authorList>
    </citation>
    <scope>NUCLEOTIDE SEQUENCE [LARGE SCALE GENOMIC DNA]</scope>
    <source>
        <strain evidence="1 2">R1-15</strain>
    </source>
</reference>
<dbReference type="Proteomes" id="UP000248745">
    <property type="component" value="Unassembled WGS sequence"/>
</dbReference>
<sequence length="129" mass="13918">MDKYQTGNGTQQVKLAVDITTTGMAATRAFTLTDTTTTSVAASSDATGDIRQTTIGTAASIQGSTLSITTKIHITGKDINARQAEFNGLKALYVLDNGQQGHAEYSFDFKNDIYGDYTDVELYKNISLY</sequence>
<comment type="caution">
    <text evidence="1">The sequence shown here is derived from an EMBL/GenBank/DDBJ whole genome shotgun (WGS) entry which is preliminary data.</text>
</comment>
<dbReference type="RefSeq" id="WP_110997297.1">
    <property type="nucleotide sequence ID" value="NZ_QKTW01000003.1"/>
</dbReference>
<dbReference type="EMBL" id="QKTW01000003">
    <property type="protein sequence ID" value="PZF74459.1"/>
    <property type="molecule type" value="Genomic_DNA"/>
</dbReference>
<dbReference type="OrthoDB" id="665648at2"/>
<proteinExistence type="predicted"/>
<gene>
    <name evidence="1" type="ORF">DN068_02440</name>
</gene>
<evidence type="ECO:0000313" key="1">
    <source>
        <dbReference type="EMBL" id="PZF74459.1"/>
    </source>
</evidence>
<keyword evidence="2" id="KW-1185">Reference proteome</keyword>
<evidence type="ECO:0000313" key="2">
    <source>
        <dbReference type="Proteomes" id="UP000248745"/>
    </source>
</evidence>
<organism evidence="1 2">
    <name type="scientific">Taibaiella soli</name>
    <dbReference type="NCBI Taxonomy" id="1649169"/>
    <lineage>
        <taxon>Bacteria</taxon>
        <taxon>Pseudomonadati</taxon>
        <taxon>Bacteroidota</taxon>
        <taxon>Chitinophagia</taxon>
        <taxon>Chitinophagales</taxon>
        <taxon>Chitinophagaceae</taxon>
        <taxon>Taibaiella</taxon>
    </lineage>
</organism>